<dbReference type="GO" id="GO:0005773">
    <property type="term" value="C:vacuole"/>
    <property type="evidence" value="ECO:0007669"/>
    <property type="project" value="TreeGrafter"/>
</dbReference>
<gene>
    <name evidence="1" type="ORF">F3Y22_tig00110201pilonHSYRG00269</name>
</gene>
<protein>
    <submittedName>
        <fullName evidence="1">Uncharacterized protein</fullName>
    </submittedName>
</protein>
<evidence type="ECO:0000313" key="2">
    <source>
        <dbReference type="Proteomes" id="UP000436088"/>
    </source>
</evidence>
<dbReference type="Pfam" id="PF01663">
    <property type="entry name" value="Phosphodiest"/>
    <property type="match status" value="1"/>
</dbReference>
<organism evidence="1 2">
    <name type="scientific">Hibiscus syriacus</name>
    <name type="common">Rose of Sharon</name>
    <dbReference type="NCBI Taxonomy" id="106335"/>
    <lineage>
        <taxon>Eukaryota</taxon>
        <taxon>Viridiplantae</taxon>
        <taxon>Streptophyta</taxon>
        <taxon>Embryophyta</taxon>
        <taxon>Tracheophyta</taxon>
        <taxon>Spermatophyta</taxon>
        <taxon>Magnoliopsida</taxon>
        <taxon>eudicotyledons</taxon>
        <taxon>Gunneridae</taxon>
        <taxon>Pentapetalae</taxon>
        <taxon>rosids</taxon>
        <taxon>malvids</taxon>
        <taxon>Malvales</taxon>
        <taxon>Malvaceae</taxon>
        <taxon>Malvoideae</taxon>
        <taxon>Hibiscus</taxon>
    </lineage>
</organism>
<dbReference type="PANTHER" id="PTHR10151">
    <property type="entry name" value="ECTONUCLEOTIDE PYROPHOSPHATASE/PHOSPHODIESTERASE"/>
    <property type="match status" value="1"/>
</dbReference>
<dbReference type="PANTHER" id="PTHR10151:SF120">
    <property type="entry name" value="BIS(5'-ADENOSYL)-TRIPHOSPHATASE"/>
    <property type="match status" value="1"/>
</dbReference>
<comment type="caution">
    <text evidence="1">The sequence shown here is derived from an EMBL/GenBank/DDBJ whole genome shotgun (WGS) entry which is preliminary data.</text>
</comment>
<dbReference type="AlphaFoldDB" id="A0A6A3BDK9"/>
<dbReference type="SUPFAM" id="SSF53649">
    <property type="entry name" value="Alkaline phosphatase-like"/>
    <property type="match status" value="1"/>
</dbReference>
<dbReference type="Gene3D" id="3.40.720.10">
    <property type="entry name" value="Alkaline Phosphatase, subunit A"/>
    <property type="match status" value="1"/>
</dbReference>
<name>A0A6A3BDK9_HIBSY</name>
<proteinExistence type="predicted"/>
<dbReference type="GO" id="GO:0016787">
    <property type="term" value="F:hydrolase activity"/>
    <property type="evidence" value="ECO:0007669"/>
    <property type="project" value="UniProtKB-ARBA"/>
</dbReference>
<accession>A0A6A3BDK9</accession>
<reference evidence="1" key="1">
    <citation type="submission" date="2019-09" db="EMBL/GenBank/DDBJ databases">
        <title>Draft genome information of white flower Hibiscus syriacus.</title>
        <authorList>
            <person name="Kim Y.-M."/>
        </authorList>
    </citation>
    <scope>NUCLEOTIDE SEQUENCE [LARGE SCALE GENOMIC DNA]</scope>
    <source>
        <strain evidence="1">YM2019G1</strain>
    </source>
</reference>
<dbReference type="InterPro" id="IPR017850">
    <property type="entry name" value="Alkaline_phosphatase_core_sf"/>
</dbReference>
<dbReference type="InterPro" id="IPR002591">
    <property type="entry name" value="Phosphodiest/P_Trfase"/>
</dbReference>
<dbReference type="Proteomes" id="UP000436088">
    <property type="component" value="Unassembled WGS sequence"/>
</dbReference>
<evidence type="ECO:0000313" key="1">
    <source>
        <dbReference type="EMBL" id="KAE8714107.1"/>
    </source>
</evidence>
<sequence>MNEGLESGKVENGKHLKVYLKEDLPSRLHYAASDRIPPIIGLIEESFKVEQKRTKPKECGGSHGYDKAIFSMRSIFIGHGPQFARGKKVPSFENVQIYNLVTSILNIHGAPNNGSSTFPASILLPRQ</sequence>
<dbReference type="EMBL" id="VEPZ02000873">
    <property type="protein sequence ID" value="KAE8714107.1"/>
    <property type="molecule type" value="Genomic_DNA"/>
</dbReference>
<keyword evidence="2" id="KW-1185">Reference proteome</keyword>